<dbReference type="AlphaFoldDB" id="A0A232F8Q6"/>
<dbReference type="SMART" id="SM00220">
    <property type="entry name" value="S_TKc"/>
    <property type="match status" value="1"/>
</dbReference>
<evidence type="ECO:0000256" key="9">
    <source>
        <dbReference type="ARBA" id="ARBA00048789"/>
    </source>
</evidence>
<organism evidence="11 12">
    <name type="scientific">Trichomalopsis sarcophagae</name>
    <dbReference type="NCBI Taxonomy" id="543379"/>
    <lineage>
        <taxon>Eukaryota</taxon>
        <taxon>Metazoa</taxon>
        <taxon>Ecdysozoa</taxon>
        <taxon>Arthropoda</taxon>
        <taxon>Hexapoda</taxon>
        <taxon>Insecta</taxon>
        <taxon>Pterygota</taxon>
        <taxon>Neoptera</taxon>
        <taxon>Endopterygota</taxon>
        <taxon>Hymenoptera</taxon>
        <taxon>Apocrita</taxon>
        <taxon>Proctotrupomorpha</taxon>
        <taxon>Chalcidoidea</taxon>
        <taxon>Pteromalidae</taxon>
        <taxon>Pteromalinae</taxon>
        <taxon>Trichomalopsis</taxon>
    </lineage>
</organism>
<keyword evidence="6" id="KW-0547">Nucleotide-binding</keyword>
<dbReference type="InterPro" id="IPR011009">
    <property type="entry name" value="Kinase-like_dom_sf"/>
</dbReference>
<dbReference type="Gene3D" id="1.10.510.10">
    <property type="entry name" value="Transferase(Phosphotransferase) domain 1"/>
    <property type="match status" value="1"/>
</dbReference>
<dbReference type="GO" id="GO:0033209">
    <property type="term" value="P:tumor necrosis factor-mediated signaling pathway"/>
    <property type="evidence" value="ECO:0007669"/>
    <property type="project" value="TreeGrafter"/>
</dbReference>
<dbReference type="PANTHER" id="PTHR22969">
    <property type="entry name" value="IKB KINASE"/>
    <property type="match status" value="1"/>
</dbReference>
<comment type="catalytic activity">
    <reaction evidence="9">
        <text>L-seryl-[I-kappa-B protein] + ATP = O-phospho-L-seryl-[I-kappa-B protein] + ADP + H(+)</text>
        <dbReference type="Rhea" id="RHEA:19073"/>
        <dbReference type="Rhea" id="RHEA-COMP:13698"/>
        <dbReference type="Rhea" id="RHEA-COMP:13699"/>
        <dbReference type="ChEBI" id="CHEBI:15378"/>
        <dbReference type="ChEBI" id="CHEBI:29999"/>
        <dbReference type="ChEBI" id="CHEBI:30616"/>
        <dbReference type="ChEBI" id="CHEBI:83421"/>
        <dbReference type="ChEBI" id="CHEBI:456216"/>
        <dbReference type="EC" id="2.7.11.10"/>
    </reaction>
</comment>
<dbReference type="PROSITE" id="PS00108">
    <property type="entry name" value="PROTEIN_KINASE_ST"/>
    <property type="match status" value="1"/>
</dbReference>
<keyword evidence="12" id="KW-1185">Reference proteome</keyword>
<keyword evidence="7" id="KW-0418">Kinase</keyword>
<dbReference type="GO" id="GO:0045944">
    <property type="term" value="P:positive regulation of transcription by RNA polymerase II"/>
    <property type="evidence" value="ECO:0007669"/>
    <property type="project" value="TreeGrafter"/>
</dbReference>
<evidence type="ECO:0000256" key="6">
    <source>
        <dbReference type="ARBA" id="ARBA00022741"/>
    </source>
</evidence>
<dbReference type="STRING" id="543379.A0A232F8Q6"/>
<dbReference type="GO" id="GO:0008384">
    <property type="term" value="F:IkappaB kinase activity"/>
    <property type="evidence" value="ECO:0007669"/>
    <property type="project" value="UniProtKB-EC"/>
</dbReference>
<evidence type="ECO:0000256" key="8">
    <source>
        <dbReference type="ARBA" id="ARBA00022840"/>
    </source>
</evidence>
<dbReference type="PROSITE" id="PS50011">
    <property type="entry name" value="PROTEIN_KINASE_DOM"/>
    <property type="match status" value="1"/>
</dbReference>
<dbReference type="GO" id="GO:0005524">
    <property type="term" value="F:ATP binding"/>
    <property type="evidence" value="ECO:0007669"/>
    <property type="project" value="UniProtKB-KW"/>
</dbReference>
<evidence type="ECO:0000256" key="5">
    <source>
        <dbReference type="ARBA" id="ARBA00022679"/>
    </source>
</evidence>
<evidence type="ECO:0000259" key="10">
    <source>
        <dbReference type="PROSITE" id="PS50011"/>
    </source>
</evidence>
<evidence type="ECO:0000256" key="1">
    <source>
        <dbReference type="ARBA" id="ARBA00004496"/>
    </source>
</evidence>
<reference evidence="11 12" key="1">
    <citation type="journal article" date="2017" name="Curr. Biol.">
        <title>The Evolution of Venom by Co-option of Single-Copy Genes.</title>
        <authorList>
            <person name="Martinson E.O."/>
            <person name="Mrinalini"/>
            <person name="Kelkar Y.D."/>
            <person name="Chang C.H."/>
            <person name="Werren J.H."/>
        </authorList>
    </citation>
    <scope>NUCLEOTIDE SEQUENCE [LARGE SCALE GENOMIC DNA]</scope>
    <source>
        <strain evidence="11 12">Alberta</strain>
        <tissue evidence="11">Whole body</tissue>
    </source>
</reference>
<keyword evidence="5" id="KW-0808">Transferase</keyword>
<evidence type="ECO:0000256" key="4">
    <source>
        <dbReference type="ARBA" id="ARBA00022527"/>
    </source>
</evidence>
<dbReference type="SUPFAM" id="SSF56112">
    <property type="entry name" value="Protein kinase-like (PK-like)"/>
    <property type="match status" value="1"/>
</dbReference>
<protein>
    <recommendedName>
        <fullName evidence="2">IkappaB kinase</fullName>
        <ecNumber evidence="2">2.7.11.10</ecNumber>
    </recommendedName>
</protein>
<comment type="caution">
    <text evidence="11">The sequence shown here is derived from an EMBL/GenBank/DDBJ whole genome shotgun (WGS) entry which is preliminary data.</text>
</comment>
<dbReference type="InterPro" id="IPR008271">
    <property type="entry name" value="Ser/Thr_kinase_AS"/>
</dbReference>
<dbReference type="EC" id="2.7.11.10" evidence="2"/>
<dbReference type="EMBL" id="NNAY01000645">
    <property type="protein sequence ID" value="OXU27224.1"/>
    <property type="molecule type" value="Genomic_DNA"/>
</dbReference>
<dbReference type="Gene3D" id="3.10.20.90">
    <property type="entry name" value="Phosphatidylinositol 3-kinase Catalytic Subunit, Chain A, domain 1"/>
    <property type="match status" value="1"/>
</dbReference>
<keyword evidence="3" id="KW-0963">Cytoplasm</keyword>
<proteinExistence type="predicted"/>
<gene>
    <name evidence="11" type="ORF">TSAR_007050</name>
</gene>
<evidence type="ECO:0000256" key="7">
    <source>
        <dbReference type="ARBA" id="ARBA00022777"/>
    </source>
</evidence>
<name>A0A232F8Q6_9HYME</name>
<dbReference type="InterPro" id="IPR051180">
    <property type="entry name" value="IKK"/>
</dbReference>
<evidence type="ECO:0000313" key="12">
    <source>
        <dbReference type="Proteomes" id="UP000215335"/>
    </source>
</evidence>
<dbReference type="Pfam" id="PF00069">
    <property type="entry name" value="Pkinase"/>
    <property type="match status" value="1"/>
</dbReference>
<dbReference type="GO" id="GO:0008385">
    <property type="term" value="C:IkappaB kinase complex"/>
    <property type="evidence" value="ECO:0007669"/>
    <property type="project" value="TreeGrafter"/>
</dbReference>
<dbReference type="InterPro" id="IPR000719">
    <property type="entry name" value="Prot_kinase_dom"/>
</dbReference>
<dbReference type="PANTHER" id="PTHR22969:SF17">
    <property type="entry name" value="INHIBITOR OF NUCLEAR FACTOR KAPPA-B KINASE SUBUNIT BETA"/>
    <property type="match status" value="1"/>
</dbReference>
<accession>A0A232F8Q6</accession>
<evidence type="ECO:0000256" key="2">
    <source>
        <dbReference type="ARBA" id="ARBA00012442"/>
    </source>
</evidence>
<keyword evidence="8" id="KW-0067">ATP-binding</keyword>
<dbReference type="Proteomes" id="UP000215335">
    <property type="component" value="Unassembled WGS sequence"/>
</dbReference>
<evidence type="ECO:0000313" key="11">
    <source>
        <dbReference type="EMBL" id="OXU27224.1"/>
    </source>
</evidence>
<dbReference type="OrthoDB" id="267381at2759"/>
<keyword evidence="4" id="KW-0723">Serine/threonine-protein kinase</keyword>
<sequence length="690" mass="80699">MAQKSYGNWIYEKMLGAGGFGQVELWKEKYTNKRIAIKKCMLPKGSITDRQMERWKQEIENMKHFNHPNIVKSEQVPPEMVLNSPVLCMEFCNKGDLRKVLSNPENSCGLLQNDALTVMKDISSAVMYLHYNNITHRDLKPDNIVLHEKNGMVVYKLIDLGYAKELGSTTMTASLVGTFNYVAPELFWKQKYTCSVDYWSLGITFFEVISGHKPFQPHIQDLPKWIVYMRQNKTYEQICALEIGEKIKFYDNIIYPNDLSESILNKMVEWFRVVLQWNPRKRGKRPDSDEVVVFPMLREIFPWKTISIFFVSLYRMVQYTVYSNSTFGELQLWIEQQTRIPINRQVIADTAGLVFNRNQNYENINLSSIPQTMLYVYDHCNLVLTEEVLSDGPKIPEILDTMVCEPTAIKDHPLLKQCYTALIYIMRYEVTLFKQYTFALCTKLDMIIERSNVLNNNIKTSLPEAEGLLAEVSTSIRSIIPEITPSEIMGSMNNLFDKIQTLYNTINEIKNETDHYSRQMKEAFDTEQFLQNIDKYSKMYEEFLKMYQTFSNEEKKSPDYIADQVRVLSEVFYKIDEQKMQQLQDPTALKIIRQLVCFDEKIHYHHEVINSCIKLITSYRNTFSGLLDNVNQSVNLAPEIPILPNMNVQPMVGNNVPIYDDIEIRDNIALRAAMDQYLQDIQQNWQRMNL</sequence>
<evidence type="ECO:0000256" key="3">
    <source>
        <dbReference type="ARBA" id="ARBA00022490"/>
    </source>
</evidence>
<feature type="domain" description="Protein kinase" evidence="10">
    <location>
        <begin position="9"/>
        <end position="297"/>
    </location>
</feature>
<comment type="subcellular location">
    <subcellularLocation>
        <location evidence="1">Cytoplasm</location>
    </subcellularLocation>
</comment>